<sequence>MKIRNITKLTLIAVSFSIPFMMSAEEIVTTKKDEPDGFYGLKVNGVVSGSYGQRLRDKASGISNAYPNDETGFSTPWTLLMINKEWKETGIGLELWGELLRASQFSADTKVDGGTKSNPYTLGIRHALIRKTWETNLGTYSLTFGMQELPHTYTQWKNYWQWRYVDKGPLESLGFAPAPADIGVGANGKWDSVSAQIIFSNGEGYRQSQNTDSSAIDVASRISYERQVDENTRFGIHFFARQANFAGAAGTDCKKGTTCLPTDNNPATILQKDIRALQSTSYAVETDFDKRKLINFGLGWVWRKQYGGAIVDRAKPLAPPLSPGVDSTGTAAYAWLALGWESVRIIGRMEGGSGHDGVLAADRAKITEILPGVPESVGWSQVPGSPVRSSSGYSSHASYRKGSVFIEWIVADTIKLSFGYSESRNRDANGGREKTYVDQTGTIRTSGDYLGQFSTNTGNPIASYGQLGKEWAFWTTVEF</sequence>
<feature type="signal peptide" evidence="1">
    <location>
        <begin position="1"/>
        <end position="24"/>
    </location>
</feature>
<evidence type="ECO:0000313" key="3">
    <source>
        <dbReference type="Proteomes" id="UP000094669"/>
    </source>
</evidence>
<feature type="chain" id="PRO_5046837137" description="Alginate export domain-containing protein" evidence="1">
    <location>
        <begin position="25"/>
        <end position="479"/>
    </location>
</feature>
<accession>A0ABX4YHU3</accession>
<keyword evidence="1" id="KW-0732">Signal</keyword>
<comment type="caution">
    <text evidence="2">The sequence shown here is derived from an EMBL/GenBank/DDBJ whole genome shotgun (WGS) entry which is preliminary data.</text>
</comment>
<gene>
    <name evidence="2" type="ORF">BES34_012895</name>
</gene>
<organism evidence="2 3">
    <name type="scientific">Leptospira inadai serovar Lyme</name>
    <dbReference type="NCBI Taxonomy" id="293084"/>
    <lineage>
        <taxon>Bacteria</taxon>
        <taxon>Pseudomonadati</taxon>
        <taxon>Spirochaetota</taxon>
        <taxon>Spirochaetia</taxon>
        <taxon>Leptospirales</taxon>
        <taxon>Leptospiraceae</taxon>
        <taxon>Leptospira</taxon>
    </lineage>
</organism>
<dbReference type="EMBL" id="MCRM02000012">
    <property type="protein sequence ID" value="PNV74627.1"/>
    <property type="molecule type" value="Genomic_DNA"/>
</dbReference>
<proteinExistence type="predicted"/>
<keyword evidence="3" id="KW-1185">Reference proteome</keyword>
<evidence type="ECO:0000313" key="2">
    <source>
        <dbReference type="EMBL" id="PNV74627.1"/>
    </source>
</evidence>
<reference evidence="2" key="1">
    <citation type="submission" date="2018-01" db="EMBL/GenBank/DDBJ databases">
        <title>Genomic characterization of Leptospira inadai serogroup Lyme isolated from captured rat in Brazil and comparative analysis with human reference strain.</title>
        <authorList>
            <person name="Moreno L.Z."/>
            <person name="Loureiro A.P."/>
            <person name="Miraglia F."/>
            <person name="Kremer F.S."/>
            <person name="Eslabao M.R."/>
            <person name="Dellagostin O.A."/>
            <person name="Lilenbaum W."/>
            <person name="Moreno A.M."/>
        </authorList>
    </citation>
    <scope>NUCLEOTIDE SEQUENCE [LARGE SCALE GENOMIC DNA]</scope>
    <source>
        <strain evidence="2">M34/99</strain>
    </source>
</reference>
<dbReference type="Proteomes" id="UP000094669">
    <property type="component" value="Unassembled WGS sequence"/>
</dbReference>
<name>A0ABX4YHU3_9LEPT</name>
<evidence type="ECO:0000256" key="1">
    <source>
        <dbReference type="SAM" id="SignalP"/>
    </source>
</evidence>
<evidence type="ECO:0008006" key="4">
    <source>
        <dbReference type="Google" id="ProtNLM"/>
    </source>
</evidence>
<protein>
    <recommendedName>
        <fullName evidence="4">Alginate export domain-containing protein</fullName>
    </recommendedName>
</protein>
<dbReference type="RefSeq" id="WP_010413917.1">
    <property type="nucleotide sequence ID" value="NZ_MCRM02000012.1"/>
</dbReference>